<comment type="caution">
    <text evidence="3">The sequence shown here is derived from an EMBL/GenBank/DDBJ whole genome shotgun (WGS) entry which is preliminary data.</text>
</comment>
<feature type="domain" description="SGNH hydrolase-type esterase" evidence="2">
    <location>
        <begin position="25"/>
        <end position="183"/>
    </location>
</feature>
<evidence type="ECO:0000313" key="3">
    <source>
        <dbReference type="EMBL" id="MFC4654559.1"/>
    </source>
</evidence>
<dbReference type="SUPFAM" id="SSF52266">
    <property type="entry name" value="SGNH hydrolase"/>
    <property type="match status" value="1"/>
</dbReference>
<name>A0ABV9JJZ7_9GAMM</name>
<accession>A0ABV9JJZ7</accession>
<feature type="chain" id="PRO_5046792044" evidence="1">
    <location>
        <begin position="21"/>
        <end position="200"/>
    </location>
</feature>
<dbReference type="InterPro" id="IPR013830">
    <property type="entry name" value="SGNH_hydro"/>
</dbReference>
<dbReference type="InterPro" id="IPR051532">
    <property type="entry name" value="Ester_Hydrolysis_Enzymes"/>
</dbReference>
<protein>
    <submittedName>
        <fullName evidence="3">Arylesterase</fullName>
    </submittedName>
</protein>
<dbReference type="EMBL" id="JBHSGB010000006">
    <property type="protein sequence ID" value="MFC4654559.1"/>
    <property type="molecule type" value="Genomic_DNA"/>
</dbReference>
<dbReference type="RefSeq" id="WP_377332534.1">
    <property type="nucleotide sequence ID" value="NZ_JBHSGB010000006.1"/>
</dbReference>
<keyword evidence="1" id="KW-0732">Signal</keyword>
<dbReference type="Pfam" id="PF13472">
    <property type="entry name" value="Lipase_GDSL_2"/>
    <property type="match status" value="1"/>
</dbReference>
<reference evidence="4" key="1">
    <citation type="journal article" date="2019" name="Int. J. Syst. Evol. Microbiol.">
        <title>The Global Catalogue of Microorganisms (GCM) 10K type strain sequencing project: providing services to taxonomists for standard genome sequencing and annotation.</title>
        <authorList>
            <consortium name="The Broad Institute Genomics Platform"/>
            <consortium name="The Broad Institute Genome Sequencing Center for Infectious Disease"/>
            <person name="Wu L."/>
            <person name="Ma J."/>
        </authorList>
    </citation>
    <scope>NUCLEOTIDE SEQUENCE [LARGE SCALE GENOMIC DNA]</scope>
    <source>
        <strain evidence="4">DT28</strain>
    </source>
</reference>
<feature type="signal peptide" evidence="1">
    <location>
        <begin position="1"/>
        <end position="20"/>
    </location>
</feature>
<dbReference type="PANTHER" id="PTHR30383:SF24">
    <property type="entry name" value="THIOESTERASE 1_PROTEASE 1_LYSOPHOSPHOLIPASE L1"/>
    <property type="match status" value="1"/>
</dbReference>
<gene>
    <name evidence="3" type="ORF">ACFO3I_05920</name>
</gene>
<dbReference type="PANTHER" id="PTHR30383">
    <property type="entry name" value="THIOESTERASE 1/PROTEASE 1/LYSOPHOSPHOLIPASE L1"/>
    <property type="match status" value="1"/>
</dbReference>
<dbReference type="CDD" id="cd01822">
    <property type="entry name" value="Lysophospholipase_L1_like"/>
    <property type="match status" value="1"/>
</dbReference>
<sequence length="200" mass="21832">MSRLISVLGLVCCLCLPAQAKTMLILGDSLSAGYGLSQSQSWVNLLQKKLTEQQSEYKLVNASISGETSAGGLARLPALLTEHQPDVVLIELGANDGLRGFPLPQLEQNLSALISQVQQSGAQAVLMQIRIPPNYGPRYTKGFTELYGNIATKTKVQLWPFFMEQIALKPEWMQADGLHPNLEAQPVIADLMLSKVQSLE</sequence>
<evidence type="ECO:0000313" key="4">
    <source>
        <dbReference type="Proteomes" id="UP001595962"/>
    </source>
</evidence>
<evidence type="ECO:0000259" key="2">
    <source>
        <dbReference type="Pfam" id="PF13472"/>
    </source>
</evidence>
<proteinExistence type="predicted"/>
<evidence type="ECO:0000256" key="1">
    <source>
        <dbReference type="SAM" id="SignalP"/>
    </source>
</evidence>
<dbReference type="InterPro" id="IPR036514">
    <property type="entry name" value="SGNH_hydro_sf"/>
</dbReference>
<dbReference type="Gene3D" id="3.40.50.1110">
    <property type="entry name" value="SGNH hydrolase"/>
    <property type="match status" value="1"/>
</dbReference>
<dbReference type="InterPro" id="IPR008265">
    <property type="entry name" value="Lipase_GDSL_AS"/>
</dbReference>
<dbReference type="PROSITE" id="PS01098">
    <property type="entry name" value="LIPASE_GDSL_SER"/>
    <property type="match status" value="1"/>
</dbReference>
<organism evidence="3 4">
    <name type="scientific">Rheinheimera marina</name>
    <dbReference type="NCBI Taxonomy" id="1774958"/>
    <lineage>
        <taxon>Bacteria</taxon>
        <taxon>Pseudomonadati</taxon>
        <taxon>Pseudomonadota</taxon>
        <taxon>Gammaproteobacteria</taxon>
        <taxon>Chromatiales</taxon>
        <taxon>Chromatiaceae</taxon>
        <taxon>Rheinheimera</taxon>
    </lineage>
</organism>
<dbReference type="Proteomes" id="UP001595962">
    <property type="component" value="Unassembled WGS sequence"/>
</dbReference>
<keyword evidence="4" id="KW-1185">Reference proteome</keyword>